<dbReference type="InterPro" id="IPR014004">
    <property type="entry name" value="Transpt-assoc_nodulatn_dom_bac"/>
</dbReference>
<dbReference type="InterPro" id="IPR051686">
    <property type="entry name" value="Lipoprotein_DolP"/>
</dbReference>
<evidence type="ECO:0000313" key="4">
    <source>
        <dbReference type="Proteomes" id="UP000030003"/>
    </source>
</evidence>
<keyword evidence="1" id="KW-0732">Signal</keyword>
<evidence type="ECO:0000259" key="2">
    <source>
        <dbReference type="PROSITE" id="PS50914"/>
    </source>
</evidence>
<dbReference type="EMBL" id="AVBH01000045">
    <property type="protein sequence ID" value="KGO98850.1"/>
    <property type="molecule type" value="Genomic_DNA"/>
</dbReference>
<dbReference type="Proteomes" id="UP000030003">
    <property type="component" value="Unassembled WGS sequence"/>
</dbReference>
<dbReference type="Gene3D" id="3.30.1340.30">
    <property type="match status" value="1"/>
</dbReference>
<accession>A0A0A0M6Y7</accession>
<dbReference type="eggNOG" id="COG2823">
    <property type="taxonomic scope" value="Bacteria"/>
</dbReference>
<dbReference type="SMART" id="SM00749">
    <property type="entry name" value="BON"/>
    <property type="match status" value="1"/>
</dbReference>
<keyword evidence="4" id="KW-1185">Reference proteome</keyword>
<sequence>MTKSRIAIALATGLMFAAGAAMANDPVNDPVDTQAQATQEVQDADAVQDAQVSNTDVLDEMDSDQPVEDTWITTKVKSSLLADTDTSGLQIEVETNNGVVGLSGQLDSQEQVDAAVRIAEGIEGVVEVDASDLNYGTMADYEQ</sequence>
<feature type="domain" description="BON" evidence="2">
    <location>
        <begin position="68"/>
        <end position="137"/>
    </location>
</feature>
<dbReference type="RefSeq" id="WP_036136713.1">
    <property type="nucleotide sequence ID" value="NZ_AUHT01000007.1"/>
</dbReference>
<dbReference type="InterPro" id="IPR007055">
    <property type="entry name" value="BON_dom"/>
</dbReference>
<protein>
    <submittedName>
        <fullName evidence="3">Membrane protein</fullName>
    </submittedName>
</protein>
<dbReference type="AlphaFoldDB" id="A0A0A0M6Y7"/>
<dbReference type="OrthoDB" id="8910395at2"/>
<reference evidence="3 4" key="1">
    <citation type="submission" date="2013-08" db="EMBL/GenBank/DDBJ databases">
        <title>Genomic analysis of Lysobacter defluvii.</title>
        <authorList>
            <person name="Wang Q."/>
            <person name="Wang G."/>
        </authorList>
    </citation>
    <scope>NUCLEOTIDE SEQUENCE [LARGE SCALE GENOMIC DNA]</scope>
    <source>
        <strain evidence="3 4">IMMIB APB-9</strain>
    </source>
</reference>
<dbReference type="Pfam" id="PF04972">
    <property type="entry name" value="BON"/>
    <property type="match status" value="1"/>
</dbReference>
<name>A0A0A0M6Y7_9GAMM</name>
<evidence type="ECO:0000313" key="3">
    <source>
        <dbReference type="EMBL" id="KGO98850.1"/>
    </source>
</evidence>
<proteinExistence type="predicted"/>
<dbReference type="STRING" id="1385515.GCA_000423325_01488"/>
<organism evidence="3 4">
    <name type="scientific">Lysobacter defluvii IMMIB APB-9 = DSM 18482</name>
    <dbReference type="NCBI Taxonomy" id="1385515"/>
    <lineage>
        <taxon>Bacteria</taxon>
        <taxon>Pseudomonadati</taxon>
        <taxon>Pseudomonadota</taxon>
        <taxon>Gammaproteobacteria</taxon>
        <taxon>Lysobacterales</taxon>
        <taxon>Lysobacteraceae</taxon>
        <taxon>Novilysobacter</taxon>
    </lineage>
</organism>
<comment type="caution">
    <text evidence="3">The sequence shown here is derived from an EMBL/GenBank/DDBJ whole genome shotgun (WGS) entry which is preliminary data.</text>
</comment>
<dbReference type="PROSITE" id="PS50914">
    <property type="entry name" value="BON"/>
    <property type="match status" value="1"/>
</dbReference>
<evidence type="ECO:0000256" key="1">
    <source>
        <dbReference type="SAM" id="SignalP"/>
    </source>
</evidence>
<gene>
    <name evidence="3" type="ORF">N791_06290</name>
</gene>
<dbReference type="PANTHER" id="PTHR34606:SF15">
    <property type="entry name" value="BON DOMAIN-CONTAINING PROTEIN"/>
    <property type="match status" value="1"/>
</dbReference>
<dbReference type="PANTHER" id="PTHR34606">
    <property type="entry name" value="BON DOMAIN-CONTAINING PROTEIN"/>
    <property type="match status" value="1"/>
</dbReference>
<feature type="chain" id="PRO_5001966592" evidence="1">
    <location>
        <begin position="24"/>
        <end position="143"/>
    </location>
</feature>
<feature type="signal peptide" evidence="1">
    <location>
        <begin position="1"/>
        <end position="23"/>
    </location>
</feature>